<evidence type="ECO:0000256" key="5">
    <source>
        <dbReference type="ARBA" id="ARBA00022964"/>
    </source>
</evidence>
<evidence type="ECO:0000256" key="6">
    <source>
        <dbReference type="ARBA" id="ARBA00023002"/>
    </source>
</evidence>
<keyword evidence="7" id="KW-0408">Iron</keyword>
<dbReference type="RefSeq" id="WP_221204277.1">
    <property type="nucleotide sequence ID" value="NZ_BAABBG010000005.1"/>
</dbReference>
<dbReference type="InterPro" id="IPR032854">
    <property type="entry name" value="ALKBH3"/>
</dbReference>
<comment type="caution">
    <text evidence="10">The sequence shown here is derived from an EMBL/GenBank/DDBJ whole genome shotgun (WGS) entry which is preliminary data.</text>
</comment>
<proteinExistence type="predicted"/>
<dbReference type="GO" id="GO:0016787">
    <property type="term" value="F:hydrolase activity"/>
    <property type="evidence" value="ECO:0007669"/>
    <property type="project" value="UniProtKB-ARBA"/>
</dbReference>
<evidence type="ECO:0000256" key="1">
    <source>
        <dbReference type="ARBA" id="ARBA00001954"/>
    </source>
</evidence>
<evidence type="ECO:0000256" key="7">
    <source>
        <dbReference type="ARBA" id="ARBA00023004"/>
    </source>
</evidence>
<comment type="cofactor">
    <cofactor evidence="1">
        <name>Fe(2+)</name>
        <dbReference type="ChEBI" id="CHEBI:29033"/>
    </cofactor>
</comment>
<accession>A0A840B2R0</accession>
<dbReference type="GO" id="GO:0046872">
    <property type="term" value="F:metal ion binding"/>
    <property type="evidence" value="ECO:0007669"/>
    <property type="project" value="UniProtKB-KW"/>
</dbReference>
<keyword evidence="3" id="KW-0227">DNA damage</keyword>
<evidence type="ECO:0000256" key="8">
    <source>
        <dbReference type="ARBA" id="ARBA00023204"/>
    </source>
</evidence>
<dbReference type="InterPro" id="IPR037151">
    <property type="entry name" value="AlkB-like_sf"/>
</dbReference>
<dbReference type="Pfam" id="PF13532">
    <property type="entry name" value="2OG-FeII_Oxy_2"/>
    <property type="match status" value="1"/>
</dbReference>
<sequence length="209" mass="24432">MEKDLMDDLFASDVRFSKIDLEEADVSFLVKFPFPMNDQSIFEKLYKETIWQHEKVVVWGKSHLQPRLTAWYGDPGRSYTYSNTVMYPLPWTNLLLSLRRELENLLEINFNSVLLNLYRNQDDRMGFHSDNEPSLGPEPAIASLSYGATRTLLFKHKRRRDLPTKHVKLTSGSLLLMKGDTQRNWNHGINKETQICGPRLNLTFRNIVK</sequence>
<dbReference type="GO" id="GO:0140097">
    <property type="term" value="F:catalytic activity, acting on DNA"/>
    <property type="evidence" value="ECO:0007669"/>
    <property type="project" value="UniProtKB-ARBA"/>
</dbReference>
<reference evidence="10 11" key="1">
    <citation type="submission" date="2020-08" db="EMBL/GenBank/DDBJ databases">
        <title>Genomic Encyclopedia of Type Strains, Phase IV (KMG-IV): sequencing the most valuable type-strain genomes for metagenomic binning, comparative biology and taxonomic classification.</title>
        <authorList>
            <person name="Goeker M."/>
        </authorList>
    </citation>
    <scope>NUCLEOTIDE SEQUENCE [LARGE SCALE GENOMIC DNA]</scope>
    <source>
        <strain evidence="10 11">DSM 29050</strain>
    </source>
</reference>
<gene>
    <name evidence="10" type="ORF">GGR91_001734</name>
</gene>
<keyword evidence="4" id="KW-0460">Magnesium</keyword>
<evidence type="ECO:0000256" key="4">
    <source>
        <dbReference type="ARBA" id="ARBA00022842"/>
    </source>
</evidence>
<dbReference type="FunFam" id="2.60.120.590:FF:000004">
    <property type="entry name" value="DNA oxidative demethylase ALKBH2"/>
    <property type="match status" value="1"/>
</dbReference>
<protein>
    <submittedName>
        <fullName evidence="10">Alkylated DNA repair dioxygenase AlkB</fullName>
    </submittedName>
</protein>
<dbReference type="InterPro" id="IPR027450">
    <property type="entry name" value="AlkB-like"/>
</dbReference>
<name>A0A840B2R0_9SPHN</name>
<dbReference type="AlphaFoldDB" id="A0A840B2R0"/>
<evidence type="ECO:0000313" key="10">
    <source>
        <dbReference type="EMBL" id="MBB3943476.1"/>
    </source>
</evidence>
<evidence type="ECO:0000259" key="9">
    <source>
        <dbReference type="PROSITE" id="PS51471"/>
    </source>
</evidence>
<organism evidence="10 11">
    <name type="scientific">Sphingorhabdus rigui</name>
    <dbReference type="NCBI Taxonomy" id="1282858"/>
    <lineage>
        <taxon>Bacteria</taxon>
        <taxon>Pseudomonadati</taxon>
        <taxon>Pseudomonadota</taxon>
        <taxon>Alphaproteobacteria</taxon>
        <taxon>Sphingomonadales</taxon>
        <taxon>Sphingomonadaceae</taxon>
        <taxon>Sphingorhabdus</taxon>
    </lineage>
</organism>
<keyword evidence="5 10" id="KW-0223">Dioxygenase</keyword>
<dbReference type="PANTHER" id="PTHR31212">
    <property type="entry name" value="ALPHA-KETOGLUTARATE-DEPENDENT DIOXYGENASE ALKB HOMOLOG 3"/>
    <property type="match status" value="1"/>
</dbReference>
<dbReference type="Proteomes" id="UP000581447">
    <property type="component" value="Unassembled WGS sequence"/>
</dbReference>
<evidence type="ECO:0000256" key="3">
    <source>
        <dbReference type="ARBA" id="ARBA00022763"/>
    </source>
</evidence>
<dbReference type="SUPFAM" id="SSF51197">
    <property type="entry name" value="Clavaminate synthase-like"/>
    <property type="match status" value="1"/>
</dbReference>
<dbReference type="GO" id="GO:0016705">
    <property type="term" value="F:oxidoreductase activity, acting on paired donors, with incorporation or reduction of molecular oxygen"/>
    <property type="evidence" value="ECO:0007669"/>
    <property type="project" value="UniProtKB-ARBA"/>
</dbReference>
<dbReference type="InterPro" id="IPR005123">
    <property type="entry name" value="Oxoglu/Fe-dep_dioxygenase_dom"/>
</dbReference>
<dbReference type="EMBL" id="JACIEA010000002">
    <property type="protein sequence ID" value="MBB3943476.1"/>
    <property type="molecule type" value="Genomic_DNA"/>
</dbReference>
<evidence type="ECO:0000256" key="2">
    <source>
        <dbReference type="ARBA" id="ARBA00022723"/>
    </source>
</evidence>
<keyword evidence="11" id="KW-1185">Reference proteome</keyword>
<keyword evidence="8" id="KW-0234">DNA repair</keyword>
<evidence type="ECO:0000313" key="11">
    <source>
        <dbReference type="Proteomes" id="UP000581447"/>
    </source>
</evidence>
<dbReference type="GO" id="GO:0032451">
    <property type="term" value="F:demethylase activity"/>
    <property type="evidence" value="ECO:0007669"/>
    <property type="project" value="UniProtKB-ARBA"/>
</dbReference>
<dbReference type="Gene3D" id="2.60.120.590">
    <property type="entry name" value="Alpha-ketoglutarate-dependent dioxygenase AlkB-like"/>
    <property type="match status" value="1"/>
</dbReference>
<dbReference type="PANTHER" id="PTHR31212:SF4">
    <property type="entry name" value="ALPHA-KETOGLUTARATE-DEPENDENT DIOXYGENASE ALKB HOMOLOG 3"/>
    <property type="match status" value="1"/>
</dbReference>
<feature type="domain" description="Fe2OG dioxygenase" evidence="9">
    <location>
        <begin position="109"/>
        <end position="208"/>
    </location>
</feature>
<keyword evidence="2" id="KW-0479">Metal-binding</keyword>
<keyword evidence="6" id="KW-0560">Oxidoreductase</keyword>
<dbReference type="GO" id="GO:0006307">
    <property type="term" value="P:DNA alkylation repair"/>
    <property type="evidence" value="ECO:0007669"/>
    <property type="project" value="InterPro"/>
</dbReference>
<dbReference type="GO" id="GO:0051213">
    <property type="term" value="F:dioxygenase activity"/>
    <property type="evidence" value="ECO:0007669"/>
    <property type="project" value="UniProtKB-KW"/>
</dbReference>
<dbReference type="PROSITE" id="PS51471">
    <property type="entry name" value="FE2OG_OXY"/>
    <property type="match status" value="1"/>
</dbReference>